<gene>
    <name evidence="3" type="ORF">CXZ10_13765</name>
</gene>
<dbReference type="Gene3D" id="3.30.2350.10">
    <property type="entry name" value="Pseudouridine synthase"/>
    <property type="match status" value="1"/>
</dbReference>
<proteinExistence type="inferred from homology"/>
<evidence type="ECO:0000259" key="2">
    <source>
        <dbReference type="Pfam" id="PF00849"/>
    </source>
</evidence>
<sequence length="249" mass="27044">MTDDELIARILYRDGSLLIVDKPAGIPVHAGFGGGETLDQHFPALQFGLPNPPQLGHRLDKDTSGCLALGRHRRAIRELGEIFAGQKAQKTYLAVVLGQLPDDEGRVDAPLAKVSHEKRSWWMKVDPAGQASVTDYRVVARGERLTVVDLMPRTGRTHQLRVHMAYLGCPIVGDGVYGGDAARAVDRSLHLHARELELPYYRKKPPILARAPVPPHMLRLLGRLGAVDGEGALLHLAPVATPVVGEAAT</sequence>
<comment type="similarity">
    <text evidence="1">Belongs to the pseudouridine synthase RluA family.</text>
</comment>
<accession>A0A1I4SQW4</accession>
<dbReference type="RefSeq" id="WP_101289924.1">
    <property type="nucleotide sequence ID" value="NZ_FOUQ01000004.1"/>
</dbReference>
<dbReference type="PANTHER" id="PTHR21600:SF44">
    <property type="entry name" value="RIBOSOMAL LARGE SUBUNIT PSEUDOURIDINE SYNTHASE D"/>
    <property type="match status" value="1"/>
</dbReference>
<feature type="domain" description="Pseudouridine synthase RsuA/RluA-like" evidence="2">
    <location>
        <begin position="17"/>
        <end position="165"/>
    </location>
</feature>
<dbReference type="OrthoDB" id="9807829at2"/>
<dbReference type="GO" id="GO:0009982">
    <property type="term" value="F:pseudouridine synthase activity"/>
    <property type="evidence" value="ECO:0007669"/>
    <property type="project" value="InterPro"/>
</dbReference>
<dbReference type="AlphaFoldDB" id="A0A1I4SQW4"/>
<dbReference type="PANTHER" id="PTHR21600">
    <property type="entry name" value="MITOCHONDRIAL RNA PSEUDOURIDINE SYNTHASE"/>
    <property type="match status" value="1"/>
</dbReference>
<dbReference type="CDD" id="cd02869">
    <property type="entry name" value="PseudoU_synth_RluA_like"/>
    <property type="match status" value="1"/>
</dbReference>
<protein>
    <submittedName>
        <fullName evidence="3">RNA pseudouridine synthase</fullName>
    </submittedName>
</protein>
<name>A0A1I4SQW4_9HYPH</name>
<dbReference type="InterPro" id="IPR006145">
    <property type="entry name" value="PsdUridine_synth_RsuA/RluA"/>
</dbReference>
<dbReference type="SUPFAM" id="SSF55120">
    <property type="entry name" value="Pseudouridine synthase"/>
    <property type="match status" value="1"/>
</dbReference>
<dbReference type="GO" id="GO:0000455">
    <property type="term" value="P:enzyme-directed rRNA pseudouridine synthesis"/>
    <property type="evidence" value="ECO:0007669"/>
    <property type="project" value="TreeGrafter"/>
</dbReference>
<dbReference type="EMBL" id="PJNW01000011">
    <property type="protein sequence ID" value="PKR88470.1"/>
    <property type="molecule type" value="Genomic_DNA"/>
</dbReference>
<comment type="caution">
    <text evidence="3">The sequence shown here is derived from an EMBL/GenBank/DDBJ whole genome shotgun (WGS) entry which is preliminary data.</text>
</comment>
<dbReference type="InterPro" id="IPR050188">
    <property type="entry name" value="RluA_PseudoU_synthase"/>
</dbReference>
<reference evidence="3 4" key="1">
    <citation type="submission" date="2017-12" db="EMBL/GenBank/DDBJ databases">
        <title>Anaerobic carbon monoxide metabolism by Pleomorphomonas carboxyditropha sp. nov., a new mesophilic hydrogenogenic carboxidotroph.</title>
        <authorList>
            <person name="Esquivel-Elizondo S."/>
            <person name="Krajmalnik-Brown R."/>
        </authorList>
    </citation>
    <scope>NUCLEOTIDE SEQUENCE [LARGE SCALE GENOMIC DNA]</scope>
    <source>
        <strain evidence="3 4">R5-392</strain>
    </source>
</reference>
<evidence type="ECO:0000313" key="3">
    <source>
        <dbReference type="EMBL" id="PKR88470.1"/>
    </source>
</evidence>
<evidence type="ECO:0000256" key="1">
    <source>
        <dbReference type="ARBA" id="ARBA00010876"/>
    </source>
</evidence>
<dbReference type="GO" id="GO:0003723">
    <property type="term" value="F:RNA binding"/>
    <property type="evidence" value="ECO:0007669"/>
    <property type="project" value="InterPro"/>
</dbReference>
<dbReference type="GO" id="GO:0140098">
    <property type="term" value="F:catalytic activity, acting on RNA"/>
    <property type="evidence" value="ECO:0007669"/>
    <property type="project" value="UniProtKB-ARBA"/>
</dbReference>
<dbReference type="Pfam" id="PF00849">
    <property type="entry name" value="PseudoU_synth_2"/>
    <property type="match status" value="1"/>
</dbReference>
<dbReference type="Proteomes" id="UP000233491">
    <property type="component" value="Unassembled WGS sequence"/>
</dbReference>
<organism evidence="3 4">
    <name type="scientific">Pleomorphomonas diazotrophica</name>
    <dbReference type="NCBI Taxonomy" id="1166257"/>
    <lineage>
        <taxon>Bacteria</taxon>
        <taxon>Pseudomonadati</taxon>
        <taxon>Pseudomonadota</taxon>
        <taxon>Alphaproteobacteria</taxon>
        <taxon>Hyphomicrobiales</taxon>
        <taxon>Pleomorphomonadaceae</taxon>
        <taxon>Pleomorphomonas</taxon>
    </lineage>
</organism>
<dbReference type="InterPro" id="IPR020103">
    <property type="entry name" value="PsdUridine_synth_cat_dom_sf"/>
</dbReference>
<evidence type="ECO:0000313" key="4">
    <source>
        <dbReference type="Proteomes" id="UP000233491"/>
    </source>
</evidence>
<keyword evidence="4" id="KW-1185">Reference proteome</keyword>